<dbReference type="EMBL" id="VSSQ01103811">
    <property type="protein sequence ID" value="MPN44581.1"/>
    <property type="molecule type" value="Genomic_DNA"/>
</dbReference>
<protein>
    <submittedName>
        <fullName evidence="2">Ribonuclease J1</fullName>
        <ecNumber evidence="2">3.1.-.-</ecNumber>
    </submittedName>
</protein>
<dbReference type="InterPro" id="IPR041636">
    <property type="entry name" value="RNase_J_C"/>
</dbReference>
<feature type="domain" description="Ribonuclease J C-terminal" evidence="1">
    <location>
        <begin position="1"/>
        <end position="55"/>
    </location>
</feature>
<dbReference type="EC" id="3.1.-.-" evidence="2"/>
<organism evidence="2">
    <name type="scientific">bioreactor metagenome</name>
    <dbReference type="NCBI Taxonomy" id="1076179"/>
    <lineage>
        <taxon>unclassified sequences</taxon>
        <taxon>metagenomes</taxon>
        <taxon>ecological metagenomes</taxon>
    </lineage>
</organism>
<evidence type="ECO:0000313" key="2">
    <source>
        <dbReference type="EMBL" id="MPN44581.1"/>
    </source>
</evidence>
<evidence type="ECO:0000259" key="1">
    <source>
        <dbReference type="Pfam" id="PF17770"/>
    </source>
</evidence>
<comment type="caution">
    <text evidence="2">The sequence shown here is derived from an EMBL/GenBank/DDBJ whole genome shotgun (WGS) entry which is preliminary data.</text>
</comment>
<sequence>MEEARIIVRDALRDCEERAITEWAAIKSKIKDALRMFLYERTKRKPMILPIIMEV</sequence>
<name>A0A645HZV7_9ZZZZ</name>
<keyword evidence="2" id="KW-0378">Hydrolase</keyword>
<reference evidence="2" key="1">
    <citation type="submission" date="2019-08" db="EMBL/GenBank/DDBJ databases">
        <authorList>
            <person name="Kucharzyk K."/>
            <person name="Murdoch R.W."/>
            <person name="Higgins S."/>
            <person name="Loffler F."/>
        </authorList>
    </citation>
    <scope>NUCLEOTIDE SEQUENCE</scope>
</reference>
<proteinExistence type="predicted"/>
<dbReference type="Gene3D" id="3.10.20.580">
    <property type="match status" value="1"/>
</dbReference>
<gene>
    <name evidence="2" type="primary">rnjA_28</name>
    <name evidence="2" type="ORF">SDC9_192146</name>
</gene>
<dbReference type="Pfam" id="PF17770">
    <property type="entry name" value="RNase_J_C"/>
    <property type="match status" value="1"/>
</dbReference>
<dbReference type="AlphaFoldDB" id="A0A645HZV7"/>
<dbReference type="GO" id="GO:0016787">
    <property type="term" value="F:hydrolase activity"/>
    <property type="evidence" value="ECO:0007669"/>
    <property type="project" value="UniProtKB-KW"/>
</dbReference>
<accession>A0A645HZV7</accession>